<dbReference type="SUPFAM" id="SSF46785">
    <property type="entry name" value="Winged helix' DNA-binding domain"/>
    <property type="match status" value="1"/>
</dbReference>
<evidence type="ECO:0000259" key="5">
    <source>
        <dbReference type="PROSITE" id="PS50931"/>
    </source>
</evidence>
<evidence type="ECO:0000313" key="6">
    <source>
        <dbReference type="EMBL" id="CUH54151.1"/>
    </source>
</evidence>
<gene>
    <name evidence="6" type="primary">gcvA_5</name>
    <name evidence="6" type="ORF">SHM7688_03621</name>
</gene>
<dbReference type="SUPFAM" id="SSF53850">
    <property type="entry name" value="Periplasmic binding protein-like II"/>
    <property type="match status" value="1"/>
</dbReference>
<dbReference type="EMBL" id="CYPW01000040">
    <property type="protein sequence ID" value="CUH54151.1"/>
    <property type="molecule type" value="Genomic_DNA"/>
</dbReference>
<dbReference type="InterPro" id="IPR036388">
    <property type="entry name" value="WH-like_DNA-bd_sf"/>
</dbReference>
<dbReference type="STRING" id="321267.SHM7688_03621"/>
<dbReference type="Gene3D" id="3.40.190.10">
    <property type="entry name" value="Periplasmic binding protein-like II"/>
    <property type="match status" value="2"/>
</dbReference>
<dbReference type="OrthoDB" id="9813056at2"/>
<evidence type="ECO:0000256" key="1">
    <source>
        <dbReference type="ARBA" id="ARBA00009437"/>
    </source>
</evidence>
<dbReference type="Gene3D" id="1.10.10.10">
    <property type="entry name" value="Winged helix-like DNA-binding domain superfamily/Winged helix DNA-binding domain"/>
    <property type="match status" value="1"/>
</dbReference>
<dbReference type="AlphaFoldDB" id="A0A0P1EUT0"/>
<dbReference type="PANTHER" id="PTHR30537:SF74">
    <property type="entry name" value="HTH-TYPE TRANSCRIPTIONAL REGULATOR TRPI"/>
    <property type="match status" value="1"/>
</dbReference>
<dbReference type="InterPro" id="IPR036390">
    <property type="entry name" value="WH_DNA-bd_sf"/>
</dbReference>
<dbReference type="Pfam" id="PF00126">
    <property type="entry name" value="HTH_1"/>
    <property type="match status" value="1"/>
</dbReference>
<dbReference type="InterPro" id="IPR058163">
    <property type="entry name" value="LysR-type_TF_proteobact-type"/>
</dbReference>
<dbReference type="GO" id="GO:0006351">
    <property type="term" value="P:DNA-templated transcription"/>
    <property type="evidence" value="ECO:0007669"/>
    <property type="project" value="TreeGrafter"/>
</dbReference>
<dbReference type="Pfam" id="PF03466">
    <property type="entry name" value="LysR_substrate"/>
    <property type="match status" value="1"/>
</dbReference>
<proteinExistence type="inferred from homology"/>
<dbReference type="InterPro" id="IPR005119">
    <property type="entry name" value="LysR_subst-bd"/>
</dbReference>
<dbReference type="PANTHER" id="PTHR30537">
    <property type="entry name" value="HTH-TYPE TRANSCRIPTIONAL REGULATOR"/>
    <property type="match status" value="1"/>
</dbReference>
<accession>A0A0P1EUT0</accession>
<comment type="similarity">
    <text evidence="1">Belongs to the LysR transcriptional regulatory family.</text>
</comment>
<protein>
    <submittedName>
        <fullName evidence="6">Gcv operon activator</fullName>
    </submittedName>
</protein>
<evidence type="ECO:0000256" key="3">
    <source>
        <dbReference type="ARBA" id="ARBA00023125"/>
    </source>
</evidence>
<evidence type="ECO:0000256" key="2">
    <source>
        <dbReference type="ARBA" id="ARBA00023015"/>
    </source>
</evidence>
<reference evidence="6 7" key="1">
    <citation type="submission" date="2015-09" db="EMBL/GenBank/DDBJ databases">
        <authorList>
            <consortium name="Swine Surveillance"/>
        </authorList>
    </citation>
    <scope>NUCLEOTIDE SEQUENCE [LARGE SCALE GENOMIC DNA]</scope>
    <source>
        <strain evidence="6 7">CECT 7688</strain>
    </source>
</reference>
<dbReference type="GO" id="GO:0043565">
    <property type="term" value="F:sequence-specific DNA binding"/>
    <property type="evidence" value="ECO:0007669"/>
    <property type="project" value="TreeGrafter"/>
</dbReference>
<dbReference type="PROSITE" id="PS50931">
    <property type="entry name" value="HTH_LYSR"/>
    <property type="match status" value="1"/>
</dbReference>
<evidence type="ECO:0000256" key="4">
    <source>
        <dbReference type="ARBA" id="ARBA00023163"/>
    </source>
</evidence>
<sequence length="289" mass="31524">MDWSALPSLSALRAFEAAARHKSLSAAARELNVTHAAIAQHVRHLEAEFGQSLLFRAGRGVAPTEAGQQLAGQLNEGFGILSDAVHSLRQRQENRPLALSVTPSFAMNWLMPRIGAFWQAHPDIPVAITPSIALVDLKRDGFDMAIRFGNGDWPGVQSTPLTAGEFWVVAQPELLHAHGTQTLQEAESLPWLMEPHLMEWRRVVKEAGLDLDRVNITVLDSNELVLSATLAGLGVSVHPRSLVERDVGTGALTCLCALPTEGLGYHVLTVNGRDSPRLRRFAKWLHATA</sequence>
<feature type="domain" description="HTH lysR-type" evidence="5">
    <location>
        <begin position="7"/>
        <end position="64"/>
    </location>
</feature>
<keyword evidence="3" id="KW-0238">DNA-binding</keyword>
<dbReference type="InterPro" id="IPR000847">
    <property type="entry name" value="LysR_HTH_N"/>
</dbReference>
<keyword evidence="7" id="KW-1185">Reference proteome</keyword>
<keyword evidence="4" id="KW-0804">Transcription</keyword>
<name>A0A0P1EUT0_9RHOB</name>
<evidence type="ECO:0000313" key="7">
    <source>
        <dbReference type="Proteomes" id="UP000054823"/>
    </source>
</evidence>
<dbReference type="Proteomes" id="UP000054823">
    <property type="component" value="Unassembled WGS sequence"/>
</dbReference>
<dbReference type="GO" id="GO:0003700">
    <property type="term" value="F:DNA-binding transcription factor activity"/>
    <property type="evidence" value="ECO:0007669"/>
    <property type="project" value="InterPro"/>
</dbReference>
<organism evidence="6 7">
    <name type="scientific">Shimia marina</name>
    <dbReference type="NCBI Taxonomy" id="321267"/>
    <lineage>
        <taxon>Bacteria</taxon>
        <taxon>Pseudomonadati</taxon>
        <taxon>Pseudomonadota</taxon>
        <taxon>Alphaproteobacteria</taxon>
        <taxon>Rhodobacterales</taxon>
        <taxon>Roseobacteraceae</taxon>
    </lineage>
</organism>
<keyword evidence="2" id="KW-0805">Transcription regulation</keyword>
<dbReference type="RefSeq" id="WP_058241306.1">
    <property type="nucleotide sequence ID" value="NZ_CYPW01000040.1"/>
</dbReference>